<keyword evidence="7 9" id="KW-1133">Transmembrane helix</keyword>
<comment type="subcellular location">
    <subcellularLocation>
        <location evidence="9">Cell inner membrane</location>
        <topology evidence="9">Multi-pass membrane protein</topology>
    </subcellularLocation>
    <subcellularLocation>
        <location evidence="1">Cell membrane</location>
        <topology evidence="1">Multi-pass membrane protein</topology>
    </subcellularLocation>
</comment>
<dbReference type="STRING" id="1395571.TMS3_0101225"/>
<dbReference type="EMBL" id="AWSQ01000001">
    <property type="protein sequence ID" value="KFX70591.1"/>
    <property type="molecule type" value="Genomic_DNA"/>
</dbReference>
<dbReference type="eggNOG" id="COG1115">
    <property type="taxonomic scope" value="Bacteria"/>
</dbReference>
<dbReference type="FunFam" id="1.20.1740.10:FF:000004">
    <property type="entry name" value="Sodium:alanine symporter family protein"/>
    <property type="match status" value="1"/>
</dbReference>
<dbReference type="PRINTS" id="PR00175">
    <property type="entry name" value="NAALASMPORT"/>
</dbReference>
<evidence type="ECO:0000256" key="1">
    <source>
        <dbReference type="ARBA" id="ARBA00004651"/>
    </source>
</evidence>
<dbReference type="InterPro" id="IPR001463">
    <property type="entry name" value="Na/Ala_symport"/>
</dbReference>
<feature type="transmembrane region" description="Helical" evidence="9">
    <location>
        <begin position="414"/>
        <end position="436"/>
    </location>
</feature>
<dbReference type="OrthoDB" id="9806926at2"/>
<evidence type="ECO:0000256" key="5">
    <source>
        <dbReference type="ARBA" id="ARBA00022692"/>
    </source>
</evidence>
<keyword evidence="3 9" id="KW-0813">Transport</keyword>
<comment type="similarity">
    <text evidence="2 9">Belongs to the alanine or glycine:cation symporter (AGCS) (TC 2.A.25) family.</text>
</comment>
<protein>
    <submittedName>
        <fullName evidence="10">Sodium:alanine symporter</fullName>
    </submittedName>
</protein>
<reference evidence="10 11" key="1">
    <citation type="journal article" date="2014" name="Genome Announc.">
        <title>Draft Genome Sequence of Petroleum Oil-Degrading Marine Bacterium Pseudomonas taeanensis Strain MS-3, Isolated from a Crude Oil-Contaminated Seashore.</title>
        <authorList>
            <person name="Lee S.Y."/>
            <person name="Kim S.H."/>
            <person name="Lee D.G."/>
            <person name="Shin S."/>
            <person name="Yun S.H."/>
            <person name="Choi C.W."/>
            <person name="Chung Y.H."/>
            <person name="Choi J.S."/>
            <person name="Kahng H.Y."/>
            <person name="Kim S.I."/>
        </authorList>
    </citation>
    <scope>NUCLEOTIDE SEQUENCE [LARGE SCALE GENOMIC DNA]</scope>
    <source>
        <strain evidence="10 11">MS-3</strain>
    </source>
</reference>
<keyword evidence="9" id="KW-0997">Cell inner membrane</keyword>
<feature type="transmembrane region" description="Helical" evidence="9">
    <location>
        <begin position="174"/>
        <end position="192"/>
    </location>
</feature>
<name>A0A0A1YNA2_9PSED</name>
<keyword evidence="11" id="KW-1185">Reference proteome</keyword>
<feature type="transmembrane region" description="Helical" evidence="9">
    <location>
        <begin position="231"/>
        <end position="250"/>
    </location>
</feature>
<accession>A0A0A1YNA2</accession>
<dbReference type="PANTHER" id="PTHR30330:SF7">
    <property type="entry name" value="SODIUM_PROTON-DEPENDENT ALANINE CARRIER PROTEIN YRBD-RELATED"/>
    <property type="match status" value="1"/>
</dbReference>
<feature type="transmembrane region" description="Helical" evidence="9">
    <location>
        <begin position="139"/>
        <end position="159"/>
    </location>
</feature>
<dbReference type="GO" id="GO:0005886">
    <property type="term" value="C:plasma membrane"/>
    <property type="evidence" value="ECO:0007669"/>
    <property type="project" value="UniProtKB-SubCell"/>
</dbReference>
<keyword evidence="6 9" id="KW-0769">Symport</keyword>
<keyword evidence="4" id="KW-1003">Cell membrane</keyword>
<dbReference type="AlphaFoldDB" id="A0A0A1YNA2"/>
<evidence type="ECO:0000256" key="9">
    <source>
        <dbReference type="RuleBase" id="RU363064"/>
    </source>
</evidence>
<dbReference type="Pfam" id="PF01235">
    <property type="entry name" value="Na_Ala_symp"/>
    <property type="match status" value="1"/>
</dbReference>
<feature type="transmembrane region" description="Helical" evidence="9">
    <location>
        <begin position="354"/>
        <end position="374"/>
    </location>
</feature>
<feature type="transmembrane region" description="Helical" evidence="9">
    <location>
        <begin position="12"/>
        <end position="30"/>
    </location>
</feature>
<dbReference type="Proteomes" id="UP000030063">
    <property type="component" value="Unassembled WGS sequence"/>
</dbReference>
<gene>
    <name evidence="10" type="ORF">TMS3_0101225</name>
</gene>
<evidence type="ECO:0000256" key="6">
    <source>
        <dbReference type="ARBA" id="ARBA00022847"/>
    </source>
</evidence>
<comment type="caution">
    <text evidence="10">The sequence shown here is derived from an EMBL/GenBank/DDBJ whole genome shotgun (WGS) entry which is preliminary data.</text>
</comment>
<dbReference type="PANTHER" id="PTHR30330">
    <property type="entry name" value="AGSS FAMILY TRANSPORTER, SODIUM-ALANINE"/>
    <property type="match status" value="1"/>
</dbReference>
<dbReference type="Gene3D" id="1.20.1740.10">
    <property type="entry name" value="Amino acid/polyamine transporter I"/>
    <property type="match status" value="1"/>
</dbReference>
<evidence type="ECO:0000256" key="7">
    <source>
        <dbReference type="ARBA" id="ARBA00022989"/>
    </source>
</evidence>
<evidence type="ECO:0000256" key="2">
    <source>
        <dbReference type="ARBA" id="ARBA00009261"/>
    </source>
</evidence>
<dbReference type="RefSeq" id="WP_025163408.1">
    <property type="nucleotide sequence ID" value="NZ_AWSQ01000001.1"/>
</dbReference>
<sequence>MNELVNYLNGLIWSPALIYLCLGVGLYFSLRGRFLQIRHFREMARLIFAGRTDSNGITSFQALTMTLAGRVGTGNIAGVATAITFGGPGAVFWMWMVAFLGASSAFVESTLGQVYKEEVRGQHRGGPAFFIEKGLGMKWYAVTFAIVTIFACGLLLPGVQANSIGSGLQNAMDIHPNTTAAVLAIMLGMIIFGGVKRIASFTQVVVPFMALGYIIVACVIVMLHIEQLPDVIALIFKSAFGLQAGFGAILGQAIMWGVKRGVYSNEAGQGTGPHASSAAAVSHPAKQGLVQGFSVYIDTLFVCSATAFMLLVTGQYNVQGADGEALFTGIAGVAAGPGYVQNAMENIMPGFGSYFVAIALFFFAFTTILAYYYIAETNIAYLTRKVDRPWLAPLLKFGIIAASVYGTVKTADLAWGLGDLGVGLMAWLNIGAILLLHKVAYTCLKDYEEQKKQGLDPVFDPEKLGIKNADFWTDQKPAATPDAIEQPLPGAQPESAR</sequence>
<feature type="transmembrane region" description="Helical" evidence="9">
    <location>
        <begin position="390"/>
        <end position="408"/>
    </location>
</feature>
<dbReference type="NCBIfam" id="TIGR00835">
    <property type="entry name" value="agcS"/>
    <property type="match status" value="1"/>
</dbReference>
<dbReference type="GO" id="GO:0005283">
    <property type="term" value="F:amino acid:sodium symporter activity"/>
    <property type="evidence" value="ECO:0007669"/>
    <property type="project" value="InterPro"/>
</dbReference>
<proteinExistence type="inferred from homology"/>
<keyword evidence="8 9" id="KW-0472">Membrane</keyword>
<evidence type="ECO:0000256" key="3">
    <source>
        <dbReference type="ARBA" id="ARBA00022448"/>
    </source>
</evidence>
<dbReference type="PROSITE" id="PS00873">
    <property type="entry name" value="NA_ALANINE_SYMP"/>
    <property type="match status" value="1"/>
</dbReference>
<evidence type="ECO:0000313" key="11">
    <source>
        <dbReference type="Proteomes" id="UP000030063"/>
    </source>
</evidence>
<feature type="transmembrane region" description="Helical" evidence="9">
    <location>
        <begin position="293"/>
        <end position="312"/>
    </location>
</feature>
<organism evidence="10 11">
    <name type="scientific">Pseudomonas taeanensis MS-3</name>
    <dbReference type="NCBI Taxonomy" id="1395571"/>
    <lineage>
        <taxon>Bacteria</taxon>
        <taxon>Pseudomonadati</taxon>
        <taxon>Pseudomonadota</taxon>
        <taxon>Gammaproteobacteria</taxon>
        <taxon>Pseudomonadales</taxon>
        <taxon>Pseudomonadaceae</taxon>
        <taxon>Pseudomonas</taxon>
    </lineage>
</organism>
<feature type="transmembrane region" description="Helical" evidence="9">
    <location>
        <begin position="204"/>
        <end position="225"/>
    </location>
</feature>
<evidence type="ECO:0000313" key="10">
    <source>
        <dbReference type="EMBL" id="KFX70591.1"/>
    </source>
</evidence>
<keyword evidence="5 9" id="KW-0812">Transmembrane</keyword>
<evidence type="ECO:0000256" key="8">
    <source>
        <dbReference type="ARBA" id="ARBA00023136"/>
    </source>
</evidence>
<evidence type="ECO:0000256" key="4">
    <source>
        <dbReference type="ARBA" id="ARBA00022475"/>
    </source>
</evidence>